<dbReference type="AlphaFoldDB" id="K0RZF5"/>
<keyword evidence="3" id="KW-1185">Reference proteome</keyword>
<evidence type="ECO:0000256" key="1">
    <source>
        <dbReference type="SAM" id="MobiDB-lite"/>
    </source>
</evidence>
<protein>
    <submittedName>
        <fullName evidence="2">Uncharacterized protein</fullName>
    </submittedName>
</protein>
<dbReference type="EMBL" id="AGNL01025196">
    <property type="protein sequence ID" value="EJK58450.1"/>
    <property type="molecule type" value="Genomic_DNA"/>
</dbReference>
<evidence type="ECO:0000313" key="2">
    <source>
        <dbReference type="EMBL" id="EJK58450.1"/>
    </source>
</evidence>
<feature type="region of interest" description="Disordered" evidence="1">
    <location>
        <begin position="134"/>
        <end position="172"/>
    </location>
</feature>
<dbReference type="Proteomes" id="UP000266841">
    <property type="component" value="Unassembled WGS sequence"/>
</dbReference>
<sequence length="172" mass="19521">MANKSYWENLNPAPAINKTVWAARKCLPLLDCSLDYSRLLSGRRTATTVLSYKDLTTKRAAMKVIGKHVACIKRMSKLIVSFMQPEWFHPQTSGVEITGIMVKPFIETVSNAIEPVDEQFIETCTDLDAHYTSHLASNQKDDDKEEEEEVVVVEEEEEEEGGRGWRFDSGHN</sequence>
<accession>K0RZF5</accession>
<feature type="compositionally biased region" description="Basic and acidic residues" evidence="1">
    <location>
        <begin position="161"/>
        <end position="172"/>
    </location>
</feature>
<proteinExistence type="predicted"/>
<organism evidence="2 3">
    <name type="scientific">Thalassiosira oceanica</name>
    <name type="common">Marine diatom</name>
    <dbReference type="NCBI Taxonomy" id="159749"/>
    <lineage>
        <taxon>Eukaryota</taxon>
        <taxon>Sar</taxon>
        <taxon>Stramenopiles</taxon>
        <taxon>Ochrophyta</taxon>
        <taxon>Bacillariophyta</taxon>
        <taxon>Coscinodiscophyceae</taxon>
        <taxon>Thalassiosirophycidae</taxon>
        <taxon>Thalassiosirales</taxon>
        <taxon>Thalassiosiraceae</taxon>
        <taxon>Thalassiosira</taxon>
    </lineage>
</organism>
<comment type="caution">
    <text evidence="2">The sequence shown here is derived from an EMBL/GenBank/DDBJ whole genome shotgun (WGS) entry which is preliminary data.</text>
</comment>
<gene>
    <name evidence="2" type="ORF">THAOC_21428</name>
</gene>
<feature type="compositionally biased region" description="Acidic residues" evidence="1">
    <location>
        <begin position="143"/>
        <end position="160"/>
    </location>
</feature>
<name>K0RZF5_THAOC</name>
<reference evidence="2 3" key="1">
    <citation type="journal article" date="2012" name="Genome Biol.">
        <title>Genome and low-iron response of an oceanic diatom adapted to chronic iron limitation.</title>
        <authorList>
            <person name="Lommer M."/>
            <person name="Specht M."/>
            <person name="Roy A.S."/>
            <person name="Kraemer L."/>
            <person name="Andreson R."/>
            <person name="Gutowska M.A."/>
            <person name="Wolf J."/>
            <person name="Bergner S.V."/>
            <person name="Schilhabel M.B."/>
            <person name="Klostermeier U.C."/>
            <person name="Beiko R.G."/>
            <person name="Rosenstiel P."/>
            <person name="Hippler M."/>
            <person name="Laroche J."/>
        </authorList>
    </citation>
    <scope>NUCLEOTIDE SEQUENCE [LARGE SCALE GENOMIC DNA]</scope>
    <source>
        <strain evidence="2 3">CCMP1005</strain>
    </source>
</reference>
<evidence type="ECO:0000313" key="3">
    <source>
        <dbReference type="Proteomes" id="UP000266841"/>
    </source>
</evidence>